<proteinExistence type="predicted"/>
<dbReference type="AlphaFoldDB" id="A7A6M2"/>
<dbReference type="EMBL" id="AAXD02000031">
    <property type="protein sequence ID" value="EDN82820.1"/>
    <property type="molecule type" value="Genomic_DNA"/>
</dbReference>
<sequence>MPAASIGRRTDMFFQIEGYTRFLLNPPNQTKGRTFQNVRPFM</sequence>
<name>A7A6M2_BIFAD</name>
<evidence type="ECO:0000313" key="1">
    <source>
        <dbReference type="EMBL" id="EDN82820.1"/>
    </source>
</evidence>
<dbReference type="HOGENOM" id="CLU_3247833_0_0_11"/>
<gene>
    <name evidence="1" type="ORF">BIFADO_01503</name>
</gene>
<reference evidence="1 2" key="1">
    <citation type="submission" date="2007-04" db="EMBL/GenBank/DDBJ databases">
        <authorList>
            <person name="Fulton L."/>
            <person name="Clifton S."/>
            <person name="Fulton B."/>
            <person name="Xu J."/>
            <person name="Minx P."/>
            <person name="Pepin K.H."/>
            <person name="Johnson M."/>
            <person name="Thiruvilangam P."/>
            <person name="Bhonagiri V."/>
            <person name="Nash W.E."/>
            <person name="Mardis E.R."/>
            <person name="Wilson R.K."/>
        </authorList>
    </citation>
    <scope>NUCLEOTIDE SEQUENCE [LARGE SCALE GENOMIC DNA]</scope>
    <source>
        <strain evidence="1 2">L2-32</strain>
    </source>
</reference>
<comment type="caution">
    <text evidence="1">The sequence shown here is derived from an EMBL/GenBank/DDBJ whole genome shotgun (WGS) entry which is preliminary data.</text>
</comment>
<accession>A7A6M2</accession>
<evidence type="ECO:0000313" key="2">
    <source>
        <dbReference type="Proteomes" id="UP000003773"/>
    </source>
</evidence>
<protein>
    <submittedName>
        <fullName evidence="1">Uncharacterized protein</fullName>
    </submittedName>
</protein>
<reference evidence="1 2" key="2">
    <citation type="submission" date="2007-05" db="EMBL/GenBank/DDBJ databases">
        <title>Draft genome sequence of Bifidobacterium adolescentis (L2-32).</title>
        <authorList>
            <person name="Sudarsanam P."/>
            <person name="Ley R."/>
            <person name="Guruge J."/>
            <person name="Turnbaugh P.J."/>
            <person name="Mahowald M."/>
            <person name="Liep D."/>
            <person name="Gordon J."/>
        </authorList>
    </citation>
    <scope>NUCLEOTIDE SEQUENCE [LARGE SCALE GENOMIC DNA]</scope>
    <source>
        <strain evidence="1 2">L2-32</strain>
    </source>
</reference>
<dbReference type="Proteomes" id="UP000003773">
    <property type="component" value="Unassembled WGS sequence"/>
</dbReference>
<organism evidence="1 2">
    <name type="scientific">Bifidobacterium adolescentis L2-32</name>
    <dbReference type="NCBI Taxonomy" id="411481"/>
    <lineage>
        <taxon>Bacteria</taxon>
        <taxon>Bacillati</taxon>
        <taxon>Actinomycetota</taxon>
        <taxon>Actinomycetes</taxon>
        <taxon>Bifidobacteriales</taxon>
        <taxon>Bifidobacteriaceae</taxon>
        <taxon>Bifidobacterium</taxon>
    </lineage>
</organism>